<dbReference type="InterPro" id="IPR057499">
    <property type="entry name" value="Kelch_FKB95"/>
</dbReference>
<dbReference type="InterPro" id="IPR036047">
    <property type="entry name" value="F-box-like_dom_sf"/>
</dbReference>
<accession>A0A178UG25</accession>
<evidence type="ECO:0000313" key="3">
    <source>
        <dbReference type="EMBL" id="OAO92072.1"/>
    </source>
</evidence>
<dbReference type="PANTHER" id="PTHR24414:SF138">
    <property type="entry name" value="F-BOX DOMAIN-CONTAINING PROTEIN"/>
    <property type="match status" value="1"/>
</dbReference>
<dbReference type="SUPFAM" id="SSF81383">
    <property type="entry name" value="F-box domain"/>
    <property type="match status" value="1"/>
</dbReference>
<evidence type="ECO:0000313" key="4">
    <source>
        <dbReference type="Proteomes" id="UP000078284"/>
    </source>
</evidence>
<dbReference type="Proteomes" id="UP000078284">
    <property type="component" value="Chromosome 5"/>
</dbReference>
<sequence length="403" mass="46446">MLLPFPATMISEVEQPKEKRSLSSEPPSLMSLPYEIIENILARISKWSYPNLSLVSKSFLSLLSSPQLYKTRSEIGTTEPCLYFCLESANHSSPQWYTLWMKPDETLTGTGTIHDYSLIPLPSSSPVLRTSTVAVGSEIYVIGGHFNRSSSVRIFDCRSNTWRDGPNMTVARSDPVAVLIDQRIYVLGGREMDESDDWFEVFDIKTQTWRALPSFRAGLELRRYIVWPNRYFPRLGDSQTAVRLINVNPNALEGKLYVAAQINDYTYEPKDDTWKVVSKSSIRRVKVWCVIENVMYACHDVFLRWYDYEDRRWREIQGLEELCYHPTRGFSGAERIVNYGGKLVVMWRPVQSDGKDKIEIWCAQIALEKRSKDEIWGKIEWINSVLTVPKLCDLCYSCVVVSI</sequence>
<dbReference type="EMBL" id="LUHQ01000005">
    <property type="protein sequence ID" value="OAO92072.1"/>
    <property type="molecule type" value="Genomic_DNA"/>
</dbReference>
<evidence type="ECO:0000259" key="2">
    <source>
        <dbReference type="PROSITE" id="PS50181"/>
    </source>
</evidence>
<dbReference type="PANTHER" id="PTHR24414">
    <property type="entry name" value="F-BOX/KELCH-REPEAT PROTEIN SKIP4"/>
    <property type="match status" value="1"/>
</dbReference>
<reference evidence="4" key="1">
    <citation type="journal article" date="2016" name="Proc. Natl. Acad. Sci. U.S.A.">
        <title>Chromosome-level assembly of Arabidopsis thaliana Ler reveals the extent of translocation and inversion polymorphisms.</title>
        <authorList>
            <person name="Zapata L."/>
            <person name="Ding J."/>
            <person name="Willing E.M."/>
            <person name="Hartwig B."/>
            <person name="Bezdan D."/>
            <person name="Jiao W.B."/>
            <person name="Patel V."/>
            <person name="Velikkakam James G."/>
            <person name="Koornneef M."/>
            <person name="Ossowski S."/>
            <person name="Schneeberger K."/>
        </authorList>
    </citation>
    <scope>NUCLEOTIDE SEQUENCE [LARGE SCALE GENOMIC DNA]</scope>
    <source>
        <strain evidence="4">cv. Landsberg erecta</strain>
    </source>
</reference>
<dbReference type="OMA" id="KLVVMWR"/>
<dbReference type="KEGG" id="ath:AT5G39560"/>
<keyword evidence="1" id="KW-0880">Kelch repeat</keyword>
<dbReference type="SMART" id="SM00256">
    <property type="entry name" value="FBOX"/>
    <property type="match status" value="1"/>
</dbReference>
<dbReference type="InterPro" id="IPR015915">
    <property type="entry name" value="Kelch-typ_b-propeller"/>
</dbReference>
<dbReference type="Gene3D" id="2.120.10.80">
    <property type="entry name" value="Kelch-type beta propeller"/>
    <property type="match status" value="1"/>
</dbReference>
<dbReference type="FunFam" id="2.120.10.80:FF:000210">
    <property type="entry name" value="F-box/kelch-repeat protein At4g19330"/>
    <property type="match status" value="1"/>
</dbReference>
<dbReference type="InterPro" id="IPR050354">
    <property type="entry name" value="F-box/kelch-repeat_ARATH"/>
</dbReference>
<dbReference type="Pfam" id="PF25210">
    <property type="entry name" value="Kelch_FKB95"/>
    <property type="match status" value="1"/>
</dbReference>
<feature type="domain" description="F-box" evidence="2">
    <location>
        <begin position="26"/>
        <end position="72"/>
    </location>
</feature>
<dbReference type="ExpressionAtlas" id="A0A178UG25">
    <property type="expression patterns" value="baseline and differential"/>
</dbReference>
<dbReference type="Pfam" id="PF00646">
    <property type="entry name" value="F-box"/>
    <property type="match status" value="1"/>
</dbReference>
<dbReference type="SMART" id="SM00612">
    <property type="entry name" value="Kelch"/>
    <property type="match status" value="2"/>
</dbReference>
<evidence type="ECO:0000256" key="1">
    <source>
        <dbReference type="ARBA" id="ARBA00022441"/>
    </source>
</evidence>
<comment type="caution">
    <text evidence="3">The sequence shown here is derived from an EMBL/GenBank/DDBJ whole genome shotgun (WGS) entry which is preliminary data.</text>
</comment>
<dbReference type="PhylomeDB" id="A0A178UG25"/>
<gene>
    <name evidence="3" type="ordered locus">AXX17_At5g37010</name>
</gene>
<organism evidence="3 4">
    <name type="scientific">Arabidopsis thaliana</name>
    <name type="common">Mouse-ear cress</name>
    <dbReference type="NCBI Taxonomy" id="3702"/>
    <lineage>
        <taxon>Eukaryota</taxon>
        <taxon>Viridiplantae</taxon>
        <taxon>Streptophyta</taxon>
        <taxon>Embryophyta</taxon>
        <taxon>Tracheophyta</taxon>
        <taxon>Spermatophyta</taxon>
        <taxon>Magnoliopsida</taxon>
        <taxon>eudicotyledons</taxon>
        <taxon>Gunneridae</taxon>
        <taxon>Pentapetalae</taxon>
        <taxon>rosids</taxon>
        <taxon>malvids</taxon>
        <taxon>Brassicales</taxon>
        <taxon>Brassicaceae</taxon>
        <taxon>Camelineae</taxon>
        <taxon>Arabidopsis</taxon>
    </lineage>
</organism>
<proteinExistence type="predicted"/>
<dbReference type="SMR" id="A0A178UG25"/>
<dbReference type="AlphaFoldDB" id="A0A178UG25"/>
<dbReference type="InterPro" id="IPR006652">
    <property type="entry name" value="Kelch_1"/>
</dbReference>
<dbReference type="PROSITE" id="PS50181">
    <property type="entry name" value="FBOX"/>
    <property type="match status" value="1"/>
</dbReference>
<dbReference type="RefSeq" id="NP_198772.2">
    <property type="nucleotide sequence ID" value="NM_123318.3"/>
</dbReference>
<name>A0A178UG25_ARATH</name>
<dbReference type="SUPFAM" id="SSF117281">
    <property type="entry name" value="Kelch motif"/>
    <property type="match status" value="1"/>
</dbReference>
<protein>
    <recommendedName>
        <fullName evidence="2">F-box domain-containing protein</fullName>
    </recommendedName>
</protein>
<dbReference type="InterPro" id="IPR001810">
    <property type="entry name" value="F-box_dom"/>
</dbReference>